<organism evidence="1 2">
    <name type="scientific">Pistacia integerrima</name>
    <dbReference type="NCBI Taxonomy" id="434235"/>
    <lineage>
        <taxon>Eukaryota</taxon>
        <taxon>Viridiplantae</taxon>
        <taxon>Streptophyta</taxon>
        <taxon>Embryophyta</taxon>
        <taxon>Tracheophyta</taxon>
        <taxon>Spermatophyta</taxon>
        <taxon>Magnoliopsida</taxon>
        <taxon>eudicotyledons</taxon>
        <taxon>Gunneridae</taxon>
        <taxon>Pentapetalae</taxon>
        <taxon>rosids</taxon>
        <taxon>malvids</taxon>
        <taxon>Sapindales</taxon>
        <taxon>Anacardiaceae</taxon>
        <taxon>Pistacia</taxon>
    </lineage>
</organism>
<proteinExistence type="predicted"/>
<evidence type="ECO:0000313" key="2">
    <source>
        <dbReference type="Proteomes" id="UP001163603"/>
    </source>
</evidence>
<sequence>MNYRKNNLQSPPVEERDNDYEVFDEMQPWDRSAVEISISDSAFHRWLHDIPSSGDEIVSRDGVANGKATTCSKQFKKLLLLFNLDGDFAPMVELVKLRKKYGFLLVLDNAHGTFVCGKSGGGVAEEFNCERDIDICIGTLSKAAGCHGGFIACSKRRKQFIQSRGRSFIFSTSASILIAAAAHENGFFLDGFKYFYQMLNFGVLPVTFAYSAIMQTSVGLKCIDLGRMEVHGMVLKSGHDMMVISVCNAIADAYAKCGALEYVKKIFYRMEDRDMFSWTTPVTAHSQCLEWEEALAISSQMTEEGWVGTDKRIESALVDMYAKCGSVSEAEKVFERISNPDTVSWTAMISSYAQHGLSEDALRVFRKMEQLGMKPNSVTLLCVLFACSHGGLVEQGLICFQQTEQNYGLVPEMEHYACIVDLFGRVGRLDDAMEFIRKMPIEPNEMVWQTLLGACRVHGNVELGEIAAEKLMPNAMVEYPSIKQISSAKWHIIAIEVPQGLVFLDMLKKQDICRDINPSNIQLDGDVMQTSLLPHTPSNSRPENAMDAGGFTDLETSLVLPVCMKKDSETKKSPQRKRPLRAKDLFKKAFSWWHQNTCHMKNKKESKTNVYHQLLLISSLLASITLHTALKIQGYRVEESYEYNSSINDVVSQTENQYYFYSNWLIIMFNSIAFFLSVALLMRFFNELPLRPLLQVSVFSMVGAYLCTILDPFKPRSCSS</sequence>
<evidence type="ECO:0000313" key="1">
    <source>
        <dbReference type="EMBL" id="KAJ0043174.1"/>
    </source>
</evidence>
<protein>
    <submittedName>
        <fullName evidence="1">Uncharacterized protein</fullName>
    </submittedName>
</protein>
<name>A0ACC0YZJ9_9ROSI</name>
<comment type="caution">
    <text evidence="1">The sequence shown here is derived from an EMBL/GenBank/DDBJ whole genome shotgun (WGS) entry which is preliminary data.</text>
</comment>
<keyword evidence="2" id="KW-1185">Reference proteome</keyword>
<dbReference type="Proteomes" id="UP001163603">
    <property type="component" value="Chromosome 4"/>
</dbReference>
<accession>A0ACC0YZJ9</accession>
<dbReference type="EMBL" id="CM047739">
    <property type="protein sequence ID" value="KAJ0043174.1"/>
    <property type="molecule type" value="Genomic_DNA"/>
</dbReference>
<gene>
    <name evidence="1" type="ORF">Pint_18065</name>
</gene>
<reference evidence="2" key="1">
    <citation type="journal article" date="2023" name="G3 (Bethesda)">
        <title>Genome assembly and association tests identify interacting loci associated with vigor, precocity, and sex in interspecific pistachio rootstocks.</title>
        <authorList>
            <person name="Palmer W."/>
            <person name="Jacygrad E."/>
            <person name="Sagayaradj S."/>
            <person name="Cavanaugh K."/>
            <person name="Han R."/>
            <person name="Bertier L."/>
            <person name="Beede B."/>
            <person name="Kafkas S."/>
            <person name="Golino D."/>
            <person name="Preece J."/>
            <person name="Michelmore R."/>
        </authorList>
    </citation>
    <scope>NUCLEOTIDE SEQUENCE [LARGE SCALE GENOMIC DNA]</scope>
</reference>